<evidence type="ECO:0000313" key="10">
    <source>
        <dbReference type="EMBL" id="KAB8068773.1"/>
    </source>
</evidence>
<feature type="transmembrane region" description="Helical" evidence="8">
    <location>
        <begin position="22"/>
        <end position="44"/>
    </location>
</feature>
<keyword evidence="11" id="KW-1185">Reference proteome</keyword>
<comment type="similarity">
    <text evidence="2">Belongs to the Ca(2+):cation antiporter (CaCA) (TC 2.A.19) family.</text>
</comment>
<dbReference type="AlphaFoldDB" id="A0A5N5WJW7"/>
<dbReference type="PANTHER" id="PTHR31503">
    <property type="entry name" value="VACUOLAR CALCIUM ION TRANSPORTER"/>
    <property type="match status" value="1"/>
</dbReference>
<keyword evidence="5 8" id="KW-1133">Transmembrane helix</keyword>
<dbReference type="Pfam" id="PF01699">
    <property type="entry name" value="Na_Ca_ex"/>
    <property type="match status" value="2"/>
</dbReference>
<dbReference type="PANTHER" id="PTHR31503:SF14">
    <property type="entry name" value="VACUOLAR CALCIUM ION TRANSPORTER"/>
    <property type="match status" value="1"/>
</dbReference>
<feature type="transmembrane region" description="Helical" evidence="8">
    <location>
        <begin position="56"/>
        <end position="78"/>
    </location>
</feature>
<protein>
    <recommendedName>
        <fullName evidence="9">Sodium/calcium exchanger membrane region domain-containing protein</fullName>
    </recommendedName>
</protein>
<evidence type="ECO:0000256" key="3">
    <source>
        <dbReference type="ARBA" id="ARBA00022448"/>
    </source>
</evidence>
<dbReference type="GO" id="GO:0000329">
    <property type="term" value="C:fungal-type vacuole membrane"/>
    <property type="evidence" value="ECO:0007669"/>
    <property type="project" value="TreeGrafter"/>
</dbReference>
<reference evidence="10 11" key="1">
    <citation type="submission" date="2019-04" db="EMBL/GenBank/DDBJ databases">
        <title>Friends and foes A comparative genomics study of 23 Aspergillus species from section Flavi.</title>
        <authorList>
            <consortium name="DOE Joint Genome Institute"/>
            <person name="Kjaerbolling I."/>
            <person name="Vesth T."/>
            <person name="Frisvad J.C."/>
            <person name="Nybo J.L."/>
            <person name="Theobald S."/>
            <person name="Kildgaard S."/>
            <person name="Isbrandt T."/>
            <person name="Kuo A."/>
            <person name="Sato A."/>
            <person name="Lyhne E.K."/>
            <person name="Kogle M.E."/>
            <person name="Wiebenga A."/>
            <person name="Kun R.S."/>
            <person name="Lubbers R.J."/>
            <person name="Makela M.R."/>
            <person name="Barry K."/>
            <person name="Chovatia M."/>
            <person name="Clum A."/>
            <person name="Daum C."/>
            <person name="Haridas S."/>
            <person name="He G."/>
            <person name="LaButti K."/>
            <person name="Lipzen A."/>
            <person name="Mondo S."/>
            <person name="Riley R."/>
            <person name="Salamov A."/>
            <person name="Simmons B.A."/>
            <person name="Magnuson J.K."/>
            <person name="Henrissat B."/>
            <person name="Mortensen U.H."/>
            <person name="Larsen T.O."/>
            <person name="Devries R.P."/>
            <person name="Grigoriev I.V."/>
            <person name="Machida M."/>
            <person name="Baker S.E."/>
            <person name="Andersen M.R."/>
        </authorList>
    </citation>
    <scope>NUCLEOTIDE SEQUENCE [LARGE SCALE GENOMIC DNA]</scope>
    <source>
        <strain evidence="10 11">CBS 151.66</strain>
    </source>
</reference>
<dbReference type="InterPro" id="IPR044880">
    <property type="entry name" value="NCX_ion-bd_dom_sf"/>
</dbReference>
<feature type="transmembrane region" description="Helical" evidence="8">
    <location>
        <begin position="99"/>
        <end position="117"/>
    </location>
</feature>
<gene>
    <name evidence="10" type="ORF">BDV29DRAFT_195420</name>
</gene>
<keyword evidence="4 8" id="KW-0812">Transmembrane</keyword>
<name>A0A5N5WJW7_9EURO</name>
<dbReference type="FunFam" id="1.20.1420.30:FF:000027">
    <property type="entry name" value="Vacuolar calcium ion transporter"/>
    <property type="match status" value="1"/>
</dbReference>
<dbReference type="GO" id="GO:0012505">
    <property type="term" value="C:endomembrane system"/>
    <property type="evidence" value="ECO:0007669"/>
    <property type="project" value="UniProtKB-SubCell"/>
</dbReference>
<feature type="transmembrane region" description="Helical" evidence="8">
    <location>
        <begin position="294"/>
        <end position="311"/>
    </location>
</feature>
<accession>A0A5N5WJW7</accession>
<evidence type="ECO:0000256" key="7">
    <source>
        <dbReference type="ARBA" id="ARBA00023136"/>
    </source>
</evidence>
<keyword evidence="3" id="KW-0813">Transport</keyword>
<dbReference type="Proteomes" id="UP000326565">
    <property type="component" value="Unassembled WGS sequence"/>
</dbReference>
<dbReference type="FunFam" id="1.20.1420.30:FF:000026">
    <property type="entry name" value="Vacuolar calcium ion transporter"/>
    <property type="match status" value="1"/>
</dbReference>
<feature type="domain" description="Sodium/calcium exchanger membrane region" evidence="9">
    <location>
        <begin position="2"/>
        <end position="157"/>
    </location>
</feature>
<comment type="subcellular location">
    <subcellularLocation>
        <location evidence="1">Endomembrane system</location>
        <topology evidence="1">Multi-pass membrane protein</topology>
    </subcellularLocation>
</comment>
<dbReference type="GO" id="GO:0006874">
    <property type="term" value="P:intracellular calcium ion homeostasis"/>
    <property type="evidence" value="ECO:0007669"/>
    <property type="project" value="TreeGrafter"/>
</dbReference>
<dbReference type="OrthoDB" id="1699231at2759"/>
<feature type="domain" description="Sodium/calcium exchanger membrane region" evidence="9">
    <location>
        <begin position="195"/>
        <end position="334"/>
    </location>
</feature>
<dbReference type="GO" id="GO:0015369">
    <property type="term" value="F:calcium:proton antiporter activity"/>
    <property type="evidence" value="ECO:0007669"/>
    <property type="project" value="TreeGrafter"/>
</dbReference>
<dbReference type="InterPro" id="IPR004837">
    <property type="entry name" value="NaCa_Exmemb"/>
</dbReference>
<organism evidence="10 11">
    <name type="scientific">Aspergillus leporis</name>
    <dbReference type="NCBI Taxonomy" id="41062"/>
    <lineage>
        <taxon>Eukaryota</taxon>
        <taxon>Fungi</taxon>
        <taxon>Dikarya</taxon>
        <taxon>Ascomycota</taxon>
        <taxon>Pezizomycotina</taxon>
        <taxon>Eurotiomycetes</taxon>
        <taxon>Eurotiomycetidae</taxon>
        <taxon>Eurotiales</taxon>
        <taxon>Aspergillaceae</taxon>
        <taxon>Aspergillus</taxon>
        <taxon>Aspergillus subgen. Circumdati</taxon>
    </lineage>
</organism>
<evidence type="ECO:0000256" key="6">
    <source>
        <dbReference type="ARBA" id="ARBA00023065"/>
    </source>
</evidence>
<feature type="transmembrane region" description="Helical" evidence="8">
    <location>
        <begin position="188"/>
        <end position="212"/>
    </location>
</feature>
<keyword evidence="6" id="KW-0406">Ion transport</keyword>
<evidence type="ECO:0000256" key="2">
    <source>
        <dbReference type="ARBA" id="ARBA00008170"/>
    </source>
</evidence>
<keyword evidence="7 8" id="KW-0472">Membrane</keyword>
<evidence type="ECO:0000256" key="1">
    <source>
        <dbReference type="ARBA" id="ARBA00004127"/>
    </source>
</evidence>
<feature type="transmembrane region" description="Helical" evidence="8">
    <location>
        <begin position="258"/>
        <end position="282"/>
    </location>
</feature>
<evidence type="ECO:0000259" key="9">
    <source>
        <dbReference type="Pfam" id="PF01699"/>
    </source>
</evidence>
<dbReference type="EMBL" id="ML732374">
    <property type="protein sequence ID" value="KAB8068773.1"/>
    <property type="molecule type" value="Genomic_DNA"/>
</dbReference>
<proteinExistence type="inferred from homology"/>
<evidence type="ECO:0000256" key="4">
    <source>
        <dbReference type="ARBA" id="ARBA00022692"/>
    </source>
</evidence>
<evidence type="ECO:0000313" key="11">
    <source>
        <dbReference type="Proteomes" id="UP000326565"/>
    </source>
</evidence>
<dbReference type="InterPro" id="IPR004713">
    <property type="entry name" value="CaH_exchang"/>
</dbReference>
<evidence type="ECO:0000256" key="8">
    <source>
        <dbReference type="SAM" id="Phobius"/>
    </source>
</evidence>
<sequence length="851" mass="94281">MVPSANLLGFAGGELAKKLPKVLGVLLETTLSSVVEIVLFMVLIHNDSNGNLIPVIQAAILGSILANLLLCLGLCFFFGGIGREHQSFHEAVSEVGTGLLLVAGFGLLIPSAFFSALSANSSKTIITEETLNQSTLVISRATAVILLVAFLMYLFYNLHSHHSIFDEVLELDEHKDEDREEELKRAKLTLIECFVAISISVACVCMSAVFLVQEIEHIVHERGVSDNFMGLILVPLVEKAAEHLTAIDEAWDNQINFALFHCLGPSIQTALLNAPLAVLVGWGLGKEMGLNFEIFMIVLVVLSILVVGNFLRDGKSNWLEGGLCVHTYVIIAVATCEPANVLLNALRDHEIPIKRAEASSAFNDEKETAENAKWMMDYLNHDTLLSREELDLYSKLESTGTLRDIACHPDADASRPFLDKDIRKVIDSLNASTAVIQKQTELLTFLYDNMNKQLDRVGERGLRRDRDIERLHQRHESKRQNSNAASSDLAHKISADLRIKSENAAVDGRRILSSLTAWLKEDDRILADLERLASGIKSTSDDASIVKRTSELSTTLAQCLAEEIHCRLDRVYLENLRAGQVSATGDPNGTVDEILVALRGELESLYPEIDVLAEMSTKQQFSEPILRELQNHHGQLRVASHKKLDYVLDTVTELTSSMGRLTKSLQDRESFCGTLEALDATYRTKVGDQFSDMSVSRQETFRRRSTPPTLILNPSAKSMGSLSESQALATTLRRTGLTFESVFHSEVGDGDVSALFEKKEHMMECLHGYSIAADSPLVAEMISSDRATRLVSSSLNADSHFWASLTKGIHEEKLSELGLQLGYIQKGIETLDLDVLHQRDRNQEKFMEKWG</sequence>
<feature type="transmembrane region" description="Helical" evidence="8">
    <location>
        <begin position="137"/>
        <end position="156"/>
    </location>
</feature>
<evidence type="ECO:0000256" key="5">
    <source>
        <dbReference type="ARBA" id="ARBA00022989"/>
    </source>
</evidence>
<dbReference type="Gene3D" id="1.20.1420.30">
    <property type="entry name" value="NCX, central ion-binding region"/>
    <property type="match status" value="2"/>
</dbReference>